<name>A0A285CR83_9BACI</name>
<dbReference type="Proteomes" id="UP000219546">
    <property type="component" value="Unassembled WGS sequence"/>
</dbReference>
<feature type="transmembrane region" description="Helical" evidence="1">
    <location>
        <begin position="39"/>
        <end position="58"/>
    </location>
</feature>
<sequence length="100" mass="10919">MTSPIFWMIVGMGIVTYIPRMLPFVLIRGKELPPFIQGVLKNVPYATLGALIFPAIFFIQEELWFGVVGAISAFAIAFIGVNVIVVVIGTVAVLSIFSLF</sequence>
<organism evidence="2 3">
    <name type="scientific">Bacillus oleivorans</name>
    <dbReference type="NCBI Taxonomy" id="1448271"/>
    <lineage>
        <taxon>Bacteria</taxon>
        <taxon>Bacillati</taxon>
        <taxon>Bacillota</taxon>
        <taxon>Bacilli</taxon>
        <taxon>Bacillales</taxon>
        <taxon>Bacillaceae</taxon>
        <taxon>Bacillus</taxon>
    </lineage>
</organism>
<proteinExistence type="predicted"/>
<dbReference type="InterPro" id="IPR008407">
    <property type="entry name" value="Brnchd-chn_aa_trnsp_AzlD"/>
</dbReference>
<gene>
    <name evidence="2" type="ORF">SAMN05877753_103424</name>
</gene>
<accession>A0A285CR83</accession>
<protein>
    <submittedName>
        <fullName evidence="2">Branched-subunit amino acid transport protein</fullName>
    </submittedName>
</protein>
<evidence type="ECO:0000256" key="1">
    <source>
        <dbReference type="SAM" id="Phobius"/>
    </source>
</evidence>
<dbReference type="AlphaFoldDB" id="A0A285CR83"/>
<keyword evidence="1" id="KW-0472">Membrane</keyword>
<reference evidence="2 3" key="1">
    <citation type="submission" date="2017-08" db="EMBL/GenBank/DDBJ databases">
        <authorList>
            <person name="de Groot N.N."/>
        </authorList>
    </citation>
    <scope>NUCLEOTIDE SEQUENCE [LARGE SCALE GENOMIC DNA]</scope>
    <source>
        <strain evidence="2 3">JC228</strain>
    </source>
</reference>
<dbReference type="OrthoDB" id="9811308at2"/>
<keyword evidence="3" id="KW-1185">Reference proteome</keyword>
<dbReference type="Pfam" id="PF05437">
    <property type="entry name" value="AzlD"/>
    <property type="match status" value="1"/>
</dbReference>
<evidence type="ECO:0000313" key="3">
    <source>
        <dbReference type="Proteomes" id="UP000219546"/>
    </source>
</evidence>
<keyword evidence="1" id="KW-1133">Transmembrane helix</keyword>
<keyword evidence="1" id="KW-0812">Transmembrane</keyword>
<dbReference type="RefSeq" id="WP_097158334.1">
    <property type="nucleotide sequence ID" value="NZ_JBEPMQ010000002.1"/>
</dbReference>
<dbReference type="EMBL" id="OAOP01000003">
    <property type="protein sequence ID" value="SNX70041.1"/>
    <property type="molecule type" value="Genomic_DNA"/>
</dbReference>
<feature type="transmembrane region" description="Helical" evidence="1">
    <location>
        <begin position="6"/>
        <end position="27"/>
    </location>
</feature>
<feature type="transmembrane region" description="Helical" evidence="1">
    <location>
        <begin position="64"/>
        <end position="97"/>
    </location>
</feature>
<evidence type="ECO:0000313" key="2">
    <source>
        <dbReference type="EMBL" id="SNX70041.1"/>
    </source>
</evidence>